<organism evidence="12">
    <name type="scientific">Trypanosoma brucei</name>
    <dbReference type="NCBI Taxonomy" id="5691"/>
    <lineage>
        <taxon>Eukaryota</taxon>
        <taxon>Discoba</taxon>
        <taxon>Euglenozoa</taxon>
        <taxon>Kinetoplastea</taxon>
        <taxon>Metakinetoplastina</taxon>
        <taxon>Trypanosomatida</taxon>
        <taxon>Trypanosomatidae</taxon>
        <taxon>Trypanosoma</taxon>
    </lineage>
</organism>
<proteinExistence type="predicted"/>
<protein>
    <submittedName>
        <fullName evidence="12">Variant surface glycoprotein</fullName>
    </submittedName>
</protein>
<keyword evidence="4" id="KW-0336">GPI-anchor</keyword>
<dbReference type="AlphaFoldDB" id="A0A1V0FY28"/>
<feature type="region of interest" description="Disordered" evidence="9">
    <location>
        <begin position="387"/>
        <end position="445"/>
    </location>
</feature>
<evidence type="ECO:0000256" key="6">
    <source>
        <dbReference type="ARBA" id="ARBA00023136"/>
    </source>
</evidence>
<dbReference type="InterPro" id="IPR027446">
    <property type="entry name" value="VSG_C_dom_sf"/>
</dbReference>
<evidence type="ECO:0000256" key="10">
    <source>
        <dbReference type="SAM" id="SignalP"/>
    </source>
</evidence>
<accession>A0A1V0FY28</accession>
<evidence type="ECO:0000256" key="7">
    <source>
        <dbReference type="ARBA" id="ARBA00023180"/>
    </source>
</evidence>
<evidence type="ECO:0000256" key="5">
    <source>
        <dbReference type="ARBA" id="ARBA00022729"/>
    </source>
</evidence>
<evidence type="ECO:0000256" key="1">
    <source>
        <dbReference type="ARBA" id="ARBA00002523"/>
    </source>
</evidence>
<dbReference type="VEuPathDB" id="TriTrypDB:Tb427_000242400"/>
<evidence type="ECO:0000256" key="3">
    <source>
        <dbReference type="ARBA" id="ARBA00022475"/>
    </source>
</evidence>
<feature type="compositionally biased region" description="Basic and acidic residues" evidence="9">
    <location>
        <begin position="396"/>
        <end position="416"/>
    </location>
</feature>
<dbReference type="SUPFAM" id="SSF118251">
    <property type="entry name" value="Variant surface glycoprotein MITAT 1.2, VSG 221, C-terminal domain"/>
    <property type="match status" value="1"/>
</dbReference>
<name>A0A1V0FY28_9TRYP</name>
<keyword evidence="5 10" id="KW-0732">Signal</keyword>
<feature type="chain" id="PRO_5013138167" evidence="10">
    <location>
        <begin position="20"/>
        <end position="445"/>
    </location>
</feature>
<dbReference type="Pfam" id="PF13206">
    <property type="entry name" value="VSG_B"/>
    <property type="match status" value="1"/>
</dbReference>
<sequence>MLIVAVTLAISLLLMGCQAAGPAKGENKKIFGLLCGIVLAADEEEAKVQLTQPAAEAAANAPHLALYLKQPAAIQQLASLAKQRKLDALEEANAPPPCKADKLAACKEAAVYFSNLPEAQQATLAAAAADERGFKTIINATALAIVAAASKAEPATQNPATATAKHLLLTAVYGTEASSKSAKLLGTGSTRQHHCGTGQTAPGKSAEQTISATIACLCASDATSTTNKGCYSTPTTTQSSWNSKADIDDWATIVTNCKKAIGAQPQLTAANLIAVHKGIKADLYTPKGTTPAVGFLGHKAGAANGDCDGDDGAAKGACASFATSADAVKEPTWLDLIPQAAAALDAANTKTKNVLNAEAEIHALNKTLSTLLSLNSMQALKMLPSIKQSTDTQESASKKQQEEAEAECNKKEKESDFQNPCTWNADEKEPRKKCTLSKEQKAAIE</sequence>
<evidence type="ECO:0000259" key="11">
    <source>
        <dbReference type="Pfam" id="PF13206"/>
    </source>
</evidence>
<evidence type="ECO:0000256" key="2">
    <source>
        <dbReference type="ARBA" id="ARBA00004609"/>
    </source>
</evidence>
<feature type="compositionally biased region" description="Basic and acidic residues" evidence="9">
    <location>
        <begin position="425"/>
        <end position="445"/>
    </location>
</feature>
<evidence type="ECO:0000256" key="8">
    <source>
        <dbReference type="ARBA" id="ARBA00023288"/>
    </source>
</evidence>
<evidence type="ECO:0000313" key="12">
    <source>
        <dbReference type="EMBL" id="ARB50692.1"/>
    </source>
</evidence>
<evidence type="ECO:0000256" key="9">
    <source>
        <dbReference type="SAM" id="MobiDB-lite"/>
    </source>
</evidence>
<comment type="subcellular location">
    <subcellularLocation>
        <location evidence="2">Cell membrane</location>
        <topology evidence="2">Lipid-anchor</topology>
        <topology evidence="2">GPI-anchor</topology>
    </subcellularLocation>
</comment>
<keyword evidence="3" id="KW-1003">Cell membrane</keyword>
<feature type="signal peptide" evidence="10">
    <location>
        <begin position="1"/>
        <end position="19"/>
    </location>
</feature>
<dbReference type="Gene3D" id="4.10.110.20">
    <property type="entry name" value="Variant surface glycoprotein MITAT 1.2, VSG 221, C-terminal domain"/>
    <property type="match status" value="1"/>
</dbReference>
<keyword evidence="8" id="KW-0449">Lipoprotein</keyword>
<dbReference type="GO" id="GO:0098552">
    <property type="term" value="C:side of membrane"/>
    <property type="evidence" value="ECO:0007669"/>
    <property type="project" value="UniProtKB-KW"/>
</dbReference>
<keyword evidence="7" id="KW-0325">Glycoprotein</keyword>
<evidence type="ECO:0000256" key="4">
    <source>
        <dbReference type="ARBA" id="ARBA00022622"/>
    </source>
</evidence>
<dbReference type="GO" id="GO:0005886">
    <property type="term" value="C:plasma membrane"/>
    <property type="evidence" value="ECO:0007669"/>
    <property type="project" value="UniProtKB-SubCell"/>
</dbReference>
<dbReference type="InterPro" id="IPR025932">
    <property type="entry name" value="Trypano_VSG_B_N_dom"/>
</dbReference>
<dbReference type="VEuPathDB" id="TriTrypDB:Tb1125.Tb10.v4.0152"/>
<feature type="domain" description="Trypanosome variant surface glycoprotein B-type N-terminal" evidence="11">
    <location>
        <begin position="12"/>
        <end position="362"/>
    </location>
</feature>
<reference evidence="12" key="1">
    <citation type="submission" date="2016-12" db="EMBL/GenBank/DDBJ databases">
        <title>Extending the VSGnome of Trypanosoma brucei strain TREU927.</title>
        <authorList>
            <person name="Cross G.A."/>
        </authorList>
    </citation>
    <scope>NUCLEOTIDE SEQUENCE</scope>
    <source>
        <strain evidence="12">Tb927.99.602</strain>
    </source>
</reference>
<dbReference type="VEuPathDB" id="TriTrypDB:Tb927.11.18470"/>
<dbReference type="EMBL" id="KY404441">
    <property type="protein sequence ID" value="ARB50692.1"/>
    <property type="molecule type" value="Genomic_DNA"/>
</dbReference>
<keyword evidence="6" id="KW-0472">Membrane</keyword>
<comment type="function">
    <text evidence="1">VSG forms a coat on the surface of the parasite. The trypanosome evades the immune response of the host by expressing a series of antigenically distinct VSGs from an estimated 1000 VSG genes.</text>
</comment>